<dbReference type="SMART" id="SM00842">
    <property type="entry name" value="FtsA"/>
    <property type="match status" value="1"/>
</dbReference>
<dbReference type="InterPro" id="IPR003494">
    <property type="entry name" value="SHS2_FtsA"/>
</dbReference>
<feature type="domain" description="SHS2" evidence="1">
    <location>
        <begin position="11"/>
        <end position="175"/>
    </location>
</feature>
<keyword evidence="3" id="KW-1185">Reference proteome</keyword>
<dbReference type="InterPro" id="IPR050696">
    <property type="entry name" value="FtsA/MreB"/>
</dbReference>
<protein>
    <submittedName>
        <fullName evidence="2">Competence protein A</fullName>
    </submittedName>
</protein>
<evidence type="ECO:0000313" key="2">
    <source>
        <dbReference type="EMBL" id="AUG58799.1"/>
    </source>
</evidence>
<dbReference type="SUPFAM" id="SSF53067">
    <property type="entry name" value="Actin-like ATPase domain"/>
    <property type="match status" value="2"/>
</dbReference>
<dbReference type="PANTHER" id="PTHR32432:SF3">
    <property type="entry name" value="ETHANOLAMINE UTILIZATION PROTEIN EUTJ"/>
    <property type="match status" value="1"/>
</dbReference>
<evidence type="ECO:0000259" key="1">
    <source>
        <dbReference type="SMART" id="SM00842"/>
    </source>
</evidence>
<organism evidence="2 3">
    <name type="scientific">Acetivibrio saccincola</name>
    <dbReference type="NCBI Taxonomy" id="1677857"/>
    <lineage>
        <taxon>Bacteria</taxon>
        <taxon>Bacillati</taxon>
        <taxon>Bacillota</taxon>
        <taxon>Clostridia</taxon>
        <taxon>Eubacteriales</taxon>
        <taxon>Oscillospiraceae</taxon>
        <taxon>Acetivibrio</taxon>
    </lineage>
</organism>
<evidence type="ECO:0000313" key="3">
    <source>
        <dbReference type="Proteomes" id="UP000233534"/>
    </source>
</evidence>
<sequence>MVTIPFLKNNLLSIDIGFRNIKIVEVEVNRNKEIFIKNFGIASTPKGSIKNGAIQDVRAVTNEISKVLKEIGVKTKNAKIVMSGTNIISRVFLVENIPGENLDNTVRMTISQSMPIDLDAHKIDYKVLKEIKDDGVPKVKVFVTAVLKNIIKSYIDILVELGLKPISVDIPANSAAKFFNRDIITTESDTWFKRNKYSKLDQSTLAVIDFGSETTIVNILKDRVLEFNKVILKGSSNIDEAIAESNHVKLDEAERLKKIQGLTPLDLSFDEEQVKIHNSIKGVINEIVRQIFQCFEFYEKRCFGDKVGKVYIIGGGSQLKGLTSYLESVLQVPVYHVGLLSIAGIRINEGLDSDRLNYLINSVGITLS</sequence>
<name>A0A2K9E607_9FIRM</name>
<dbReference type="InterPro" id="IPR005883">
    <property type="entry name" value="PilM"/>
</dbReference>
<dbReference type="EMBL" id="CP025197">
    <property type="protein sequence ID" value="AUG58799.1"/>
    <property type="molecule type" value="Genomic_DNA"/>
</dbReference>
<proteinExistence type="predicted"/>
<dbReference type="InterPro" id="IPR043129">
    <property type="entry name" value="ATPase_NBD"/>
</dbReference>
<reference evidence="2 3" key="1">
    <citation type="submission" date="2017-12" db="EMBL/GenBank/DDBJ databases">
        <title>Complete genome sequence of Herbivorax saccincola GGR1, a novel Cellulosome-producing hydrolytic bacterium in a thermophilic biogas plant, established by Illumina and Nanopore MinION sequencing.</title>
        <authorList>
            <person name="Pechtl A."/>
            <person name="Ruckert C."/>
            <person name="Koeck D.E."/>
            <person name="Maus I."/>
            <person name="Winkler A."/>
            <person name="Kalinowski J."/>
            <person name="Puhler A."/>
            <person name="Schwarz W.W."/>
            <person name="Zverlov V.V."/>
            <person name="Schluter A."/>
            <person name="Liebl W."/>
        </authorList>
    </citation>
    <scope>NUCLEOTIDE SEQUENCE [LARGE SCALE GENOMIC DNA]</scope>
    <source>
        <strain evidence="3">SR1</strain>
    </source>
</reference>
<dbReference type="PIRSF" id="PIRSF019169">
    <property type="entry name" value="PilM"/>
    <property type="match status" value="1"/>
</dbReference>
<dbReference type="Proteomes" id="UP000233534">
    <property type="component" value="Chromosome"/>
</dbReference>
<dbReference type="AlphaFoldDB" id="A0A2K9E607"/>
<gene>
    <name evidence="2" type="ORF">HVS_14740</name>
</gene>
<dbReference type="KEGG" id="hsc:HVS_14740"/>
<dbReference type="Gene3D" id="3.30.420.40">
    <property type="match status" value="2"/>
</dbReference>
<dbReference type="GO" id="GO:0051301">
    <property type="term" value="P:cell division"/>
    <property type="evidence" value="ECO:0007669"/>
    <property type="project" value="InterPro"/>
</dbReference>
<dbReference type="PANTHER" id="PTHR32432">
    <property type="entry name" value="CELL DIVISION PROTEIN FTSA-RELATED"/>
    <property type="match status" value="1"/>
</dbReference>
<dbReference type="RefSeq" id="WP_101303474.1">
    <property type="nucleotide sequence ID" value="NZ_CP025197.1"/>
</dbReference>
<accession>A0A2K9E607</accession>
<dbReference type="Pfam" id="PF11104">
    <property type="entry name" value="PilM_2"/>
    <property type="match status" value="1"/>
</dbReference>
<dbReference type="Gene3D" id="3.30.1490.300">
    <property type="match status" value="1"/>
</dbReference>
<dbReference type="CDD" id="cd24049">
    <property type="entry name" value="ASKHA_NBD_PilM"/>
    <property type="match status" value="1"/>
</dbReference>